<keyword evidence="4 11" id="KW-0812">Transmembrane</keyword>
<evidence type="ECO:0000256" key="3">
    <source>
        <dbReference type="ARBA" id="ARBA00008917"/>
    </source>
</evidence>
<evidence type="ECO:0000256" key="10">
    <source>
        <dbReference type="ARBA" id="ARBA00023186"/>
    </source>
</evidence>
<dbReference type="Proteomes" id="UP000605970">
    <property type="component" value="Unassembled WGS sequence"/>
</dbReference>
<dbReference type="GO" id="GO:0036503">
    <property type="term" value="P:ERAD pathway"/>
    <property type="evidence" value="ECO:0007669"/>
    <property type="project" value="UniProtKB-ARBA"/>
</dbReference>
<dbReference type="AlphaFoldDB" id="A0A8S9ZSF9"/>
<evidence type="ECO:0000256" key="11">
    <source>
        <dbReference type="SAM" id="Phobius"/>
    </source>
</evidence>
<protein>
    <submittedName>
        <fullName evidence="12">UDENN FLCN/SMCR8-type domain-containing protein</fullName>
    </submittedName>
</protein>
<dbReference type="Gene3D" id="3.40.50.11260">
    <property type="match status" value="1"/>
</dbReference>
<dbReference type="InterPro" id="IPR035952">
    <property type="entry name" value="Rhomboid-like_sf"/>
</dbReference>
<reference evidence="12" key="1">
    <citation type="journal article" date="2020" name="Ecol. Evol.">
        <title>Genome structure and content of the rice root-knot nematode (Meloidogyne graminicola).</title>
        <authorList>
            <person name="Phan N.T."/>
            <person name="Danchin E.G.J."/>
            <person name="Klopp C."/>
            <person name="Perfus-Barbeoch L."/>
            <person name="Kozlowski D.K."/>
            <person name="Koutsovoulos G.D."/>
            <person name="Lopez-Roques C."/>
            <person name="Bouchez O."/>
            <person name="Zahm M."/>
            <person name="Besnard G."/>
            <person name="Bellafiore S."/>
        </authorList>
    </citation>
    <scope>NUCLEOTIDE SEQUENCE</scope>
    <source>
        <strain evidence="12">VN-18</strain>
    </source>
</reference>
<dbReference type="FunFam" id="3.30.230.80:FF:000004">
    <property type="entry name" value="Heat shock protein 75 kDa"/>
    <property type="match status" value="1"/>
</dbReference>
<dbReference type="InterPro" id="IPR020568">
    <property type="entry name" value="Ribosomal_Su5_D2-typ_SF"/>
</dbReference>
<evidence type="ECO:0000313" key="12">
    <source>
        <dbReference type="EMBL" id="KAF7636394.1"/>
    </source>
</evidence>
<keyword evidence="5" id="KW-0547">Nucleotide-binding</keyword>
<feature type="transmembrane region" description="Helical" evidence="11">
    <location>
        <begin position="1125"/>
        <end position="1147"/>
    </location>
</feature>
<dbReference type="OrthoDB" id="28737at2759"/>
<keyword evidence="13" id="KW-1185">Reference proteome</keyword>
<keyword evidence="6" id="KW-0256">Endoplasmic reticulum</keyword>
<dbReference type="GO" id="GO:0005524">
    <property type="term" value="F:ATP binding"/>
    <property type="evidence" value="ECO:0007669"/>
    <property type="project" value="UniProtKB-KW"/>
</dbReference>
<dbReference type="GO" id="GO:0016887">
    <property type="term" value="F:ATP hydrolysis activity"/>
    <property type="evidence" value="ECO:0007669"/>
    <property type="project" value="InterPro"/>
</dbReference>
<keyword evidence="7" id="KW-0067">ATP-binding</keyword>
<feature type="transmembrane region" description="Helical" evidence="11">
    <location>
        <begin position="1080"/>
        <end position="1113"/>
    </location>
</feature>
<dbReference type="InterPro" id="IPR020575">
    <property type="entry name" value="Hsp90_N"/>
</dbReference>
<dbReference type="SUPFAM" id="SSF54211">
    <property type="entry name" value="Ribosomal protein S5 domain 2-like"/>
    <property type="match status" value="1"/>
</dbReference>
<dbReference type="NCBIfam" id="NF003555">
    <property type="entry name" value="PRK05218.1"/>
    <property type="match status" value="1"/>
</dbReference>
<comment type="similarity">
    <text evidence="3">Belongs to the derlin family.</text>
</comment>
<keyword evidence="8 11" id="KW-1133">Transmembrane helix</keyword>
<name>A0A8S9ZSF9_9BILA</name>
<feature type="transmembrane region" description="Helical" evidence="11">
    <location>
        <begin position="1036"/>
        <end position="1059"/>
    </location>
</feature>
<evidence type="ECO:0000256" key="5">
    <source>
        <dbReference type="ARBA" id="ARBA00022741"/>
    </source>
</evidence>
<comment type="similarity">
    <text evidence="2">Belongs to the heat shock protein 90 family.</text>
</comment>
<dbReference type="PRINTS" id="PR00775">
    <property type="entry name" value="HEATSHOCK90"/>
</dbReference>
<evidence type="ECO:0000256" key="2">
    <source>
        <dbReference type="ARBA" id="ARBA00008239"/>
    </source>
</evidence>
<dbReference type="InterPro" id="IPR001404">
    <property type="entry name" value="Hsp90_fam"/>
</dbReference>
<dbReference type="Gene3D" id="3.30.230.80">
    <property type="match status" value="1"/>
</dbReference>
<evidence type="ECO:0000256" key="6">
    <source>
        <dbReference type="ARBA" id="ARBA00022824"/>
    </source>
</evidence>
<evidence type="ECO:0000256" key="4">
    <source>
        <dbReference type="ARBA" id="ARBA00022692"/>
    </source>
</evidence>
<comment type="caution">
    <text evidence="12">The sequence shown here is derived from an EMBL/GenBank/DDBJ whole genome shotgun (WGS) entry which is preliminary data.</text>
</comment>
<dbReference type="CDD" id="cd16927">
    <property type="entry name" value="HATPase_Hsp90-like"/>
    <property type="match status" value="1"/>
</dbReference>
<proteinExistence type="inferred from homology"/>
<evidence type="ECO:0000313" key="13">
    <source>
        <dbReference type="Proteomes" id="UP000605970"/>
    </source>
</evidence>
<dbReference type="GO" id="GO:0005789">
    <property type="term" value="C:endoplasmic reticulum membrane"/>
    <property type="evidence" value="ECO:0007669"/>
    <property type="project" value="UniProtKB-SubCell"/>
</dbReference>
<gene>
    <name evidence="12" type="ORF">Mgra_00004179</name>
</gene>
<dbReference type="Gene3D" id="3.30.565.10">
    <property type="entry name" value="Histidine kinase-like ATPase, C-terminal domain"/>
    <property type="match status" value="1"/>
</dbReference>
<evidence type="ECO:0000256" key="7">
    <source>
        <dbReference type="ARBA" id="ARBA00022840"/>
    </source>
</evidence>
<evidence type="ECO:0000256" key="8">
    <source>
        <dbReference type="ARBA" id="ARBA00022989"/>
    </source>
</evidence>
<organism evidence="12 13">
    <name type="scientific">Meloidogyne graminicola</name>
    <dbReference type="NCBI Taxonomy" id="189291"/>
    <lineage>
        <taxon>Eukaryota</taxon>
        <taxon>Metazoa</taxon>
        <taxon>Ecdysozoa</taxon>
        <taxon>Nematoda</taxon>
        <taxon>Chromadorea</taxon>
        <taxon>Rhabditida</taxon>
        <taxon>Tylenchina</taxon>
        <taxon>Tylenchomorpha</taxon>
        <taxon>Tylenchoidea</taxon>
        <taxon>Meloidogynidae</taxon>
        <taxon>Meloidogyninae</taxon>
        <taxon>Meloidogyne</taxon>
    </lineage>
</organism>
<evidence type="ECO:0000256" key="9">
    <source>
        <dbReference type="ARBA" id="ARBA00023136"/>
    </source>
</evidence>
<keyword evidence="10" id="KW-0143">Chaperone</keyword>
<dbReference type="SUPFAM" id="SSF55874">
    <property type="entry name" value="ATPase domain of HSP90 chaperone/DNA topoisomerase II/histidine kinase"/>
    <property type="match status" value="1"/>
</dbReference>
<dbReference type="GO" id="GO:0051082">
    <property type="term" value="F:unfolded protein binding"/>
    <property type="evidence" value="ECO:0007669"/>
    <property type="project" value="InterPro"/>
</dbReference>
<dbReference type="SUPFAM" id="SSF144091">
    <property type="entry name" value="Rhomboid-like"/>
    <property type="match status" value="1"/>
</dbReference>
<evidence type="ECO:0000256" key="1">
    <source>
        <dbReference type="ARBA" id="ARBA00004477"/>
    </source>
</evidence>
<comment type="subcellular location">
    <subcellularLocation>
        <location evidence="1">Endoplasmic reticulum membrane</location>
        <topology evidence="1">Multi-pass membrane protein</topology>
    </subcellularLocation>
</comment>
<dbReference type="EMBL" id="JABEBT010000030">
    <property type="protein sequence ID" value="KAF7636394.1"/>
    <property type="molecule type" value="Genomic_DNA"/>
</dbReference>
<sequence>MNDFLTFGKTIADPWNRVCSFEKPIFLFVEFCQIIGPRPLFSYPNDVCLNHLLEELSLWLMSSDNFHGNFTSAYNQQLGVYVLTQYATMLDITARALQRPFALSLVSPHQPTPKQILIFRQISMEVLLPLLSCNRYYIHSMITFASRLANNCEKTNFQSYYSTAGNVQQIVVLSNKIKEIMLQSKSWYDRFLGKMSGIEELTNTTCTCECREEDFKKFIRILCWKQMAQLVDLMELSPCTGKNYFNILKTAYNQFIKQQELTSEGLMFSGNLPVLRSVFGANSKRELHGNEQIEEEKEYNSNRILPLHSLSNEENTLKSLSFRLIRCVYPLIAGEKMVILASQQRTPTGIDLLDKLNKLRVVRRTEEVKWTFEIERLESVVKEHQLSGISCDKELSLNLSYYLEKQENMLSLRRSLYFGIRSRNVLRLLANKNYLNILPKIQRNYASVGAAKKFEFQAEIDSLLDIVAKSLYSDQEVFIRELIANASDALEKRKYLEMGDEGSPVQDVPFEIRIECDVKNRKLVFTDTGIGMNEEELVGLLGTIAKSGSKAFRSDEEKAESLIGQFGVGFYSAFVVSDKVRVTTRKVNETVGHVWTWSGGKQFEVEEDSNANLGTKIELWLRDSEAAKFVQAEKVADVINKYSYFISVPIFLNGERINVMSALWMMKPSETTQEMHDTLFKHFVKTHHPHLKDDRPQYTFQYQTDFPINIRALFYVPSRKVSQFEFTADSQNETGISLYNQRVLIKPNAKELLPHFLRFLIGVVDSEDIPLNLSREMLQRDLIIEKIRNILKDRCIHFFVEQLKKDRIKYSEFYKGYSLFLKEGILTDQSNQIKEDIAQLLLFESSNTRSGILTSLSEYVERMQEDQKCIYFLYAPSRQLAETSPYYELFNKRYEVLFLTDPVDELVFLTMPQFRMKQIQSVEQWVKNEGISKVDETNITRDPLKKEFLDWLKDSLGSVRVSNVKPNTTQSEHPFMITISSDAGAARHMLRITEIKEVTRAYSTACVLCTLAVQLDFVTPFHLYFNWHLIIHELQWWRLFTSFCYFGSFGFTFLFNMIFTYRHCSMLEEGSFRGKTADFIFMFLFGWIFMIISSCFVHLAFLGHAFTIMLVYVWSRRNPFVGMNFFGIFSFSAPYLPWVLLFFSLLLGQNAMVDIFGIACGHLYFFLEDIFLTNLEDFEYFKHPKFSNVYSIPHHWYVYLLKKDQEDLIGVLKINQ</sequence>
<dbReference type="Pfam" id="PF13589">
    <property type="entry name" value="HATPase_c_3"/>
    <property type="match status" value="1"/>
</dbReference>
<dbReference type="GO" id="GO:0140662">
    <property type="term" value="F:ATP-dependent protein folding chaperone"/>
    <property type="evidence" value="ECO:0007669"/>
    <property type="project" value="InterPro"/>
</dbReference>
<accession>A0A8S9ZSF9</accession>
<dbReference type="FunFam" id="1.20.1540.10:FF:000016">
    <property type="entry name" value="Derlin"/>
    <property type="match status" value="1"/>
</dbReference>
<dbReference type="Pfam" id="PF00183">
    <property type="entry name" value="HSP90"/>
    <property type="match status" value="1"/>
</dbReference>
<keyword evidence="9 11" id="KW-0472">Membrane</keyword>
<dbReference type="PANTHER" id="PTHR11528">
    <property type="entry name" value="HEAT SHOCK PROTEIN 90 FAMILY MEMBER"/>
    <property type="match status" value="1"/>
</dbReference>
<dbReference type="InterPro" id="IPR036890">
    <property type="entry name" value="HATPase_C_sf"/>
</dbReference>